<dbReference type="EMBL" id="UINC01214916">
    <property type="protein sequence ID" value="SVE40361.1"/>
    <property type="molecule type" value="Genomic_DNA"/>
</dbReference>
<proteinExistence type="predicted"/>
<dbReference type="Pfam" id="PF00483">
    <property type="entry name" value="NTP_transferase"/>
    <property type="match status" value="1"/>
</dbReference>
<evidence type="ECO:0000313" key="2">
    <source>
        <dbReference type="EMBL" id="SVE40361.1"/>
    </source>
</evidence>
<dbReference type="SUPFAM" id="SSF53448">
    <property type="entry name" value="Nucleotide-diphospho-sugar transferases"/>
    <property type="match status" value="1"/>
</dbReference>
<feature type="non-terminal residue" evidence="2">
    <location>
        <position position="1"/>
    </location>
</feature>
<evidence type="ECO:0000259" key="1">
    <source>
        <dbReference type="Pfam" id="PF00483"/>
    </source>
</evidence>
<protein>
    <recommendedName>
        <fullName evidence="1">Nucleotidyl transferase domain-containing protein</fullName>
    </recommendedName>
</protein>
<dbReference type="Gene3D" id="3.90.550.10">
    <property type="entry name" value="Spore Coat Polysaccharide Biosynthesis Protein SpsA, Chain A"/>
    <property type="match status" value="1"/>
</dbReference>
<feature type="domain" description="Nucleotidyl transferase" evidence="1">
    <location>
        <begin position="32"/>
        <end position="225"/>
    </location>
</feature>
<dbReference type="InterPro" id="IPR005835">
    <property type="entry name" value="NTP_transferase_dom"/>
</dbReference>
<name>A0A383D7L6_9ZZZZ</name>
<reference evidence="2" key="1">
    <citation type="submission" date="2018-05" db="EMBL/GenBank/DDBJ databases">
        <authorList>
            <person name="Lanie J.A."/>
            <person name="Ng W.-L."/>
            <person name="Kazmierczak K.M."/>
            <person name="Andrzejewski T.M."/>
            <person name="Davidsen T.M."/>
            <person name="Wayne K.J."/>
            <person name="Tettelin H."/>
            <person name="Glass J.I."/>
            <person name="Rusch D."/>
            <person name="Podicherti R."/>
            <person name="Tsui H.-C.T."/>
            <person name="Winkler M.E."/>
        </authorList>
    </citation>
    <scope>NUCLEOTIDE SEQUENCE</scope>
</reference>
<gene>
    <name evidence="2" type="ORF">METZ01_LOCUS493215</name>
</gene>
<dbReference type="PANTHER" id="PTHR22572">
    <property type="entry name" value="SUGAR-1-PHOSPHATE GUANYL TRANSFERASE"/>
    <property type="match status" value="1"/>
</dbReference>
<organism evidence="2">
    <name type="scientific">marine metagenome</name>
    <dbReference type="NCBI Taxonomy" id="408172"/>
    <lineage>
        <taxon>unclassified sequences</taxon>
        <taxon>metagenomes</taxon>
        <taxon>ecological metagenomes</taxon>
    </lineage>
</organism>
<dbReference type="AlphaFoldDB" id="A0A383D7L6"/>
<accession>A0A383D7L6</accession>
<feature type="non-terminal residue" evidence="2">
    <location>
        <position position="237"/>
    </location>
</feature>
<dbReference type="InterPro" id="IPR050486">
    <property type="entry name" value="Mannose-1P_guanyltransferase"/>
</dbReference>
<dbReference type="InterPro" id="IPR029044">
    <property type="entry name" value="Nucleotide-diphossugar_trans"/>
</dbReference>
<sequence>ILNSDNSIHKIVEWTDVFSKEDKGKNLKIPVVIMAGGMGNRLKPFTQVLPKPLVPLNEKTVIENVIEKFTDLGIDKFFISINFKGKILKAFFEELNPSYSIKFLEEKKPLGTGGSLQKLKGVIKSAFMVTNCDVVIDIDHNDLIDFHKKNKCDLTLVASAKEIVIPYGACEINDEGYLEKILEKPKLDYLINTGLYVIEPSILKYIPKNSFFHITHLIEKIRKDGKKVGVFPIDNSS</sequence>